<feature type="region of interest" description="Disordered" evidence="1">
    <location>
        <begin position="814"/>
        <end position="856"/>
    </location>
</feature>
<evidence type="ECO:0000256" key="1">
    <source>
        <dbReference type="SAM" id="MobiDB-lite"/>
    </source>
</evidence>
<dbReference type="Proteomes" id="UP001285354">
    <property type="component" value="Unassembled WGS sequence"/>
</dbReference>
<name>A0AAD9T612_9HELO</name>
<evidence type="ECO:0000313" key="3">
    <source>
        <dbReference type="Proteomes" id="UP001285354"/>
    </source>
</evidence>
<keyword evidence="3" id="KW-1185">Reference proteome</keyword>
<dbReference type="EMBL" id="JAUBYV010000001">
    <property type="protein sequence ID" value="KAK2629667.1"/>
    <property type="molecule type" value="Genomic_DNA"/>
</dbReference>
<protein>
    <submittedName>
        <fullName evidence="2">Uncharacterized protein</fullName>
    </submittedName>
</protein>
<feature type="compositionally biased region" description="Basic and acidic residues" evidence="1">
    <location>
        <begin position="539"/>
        <end position="549"/>
    </location>
</feature>
<reference evidence="2" key="1">
    <citation type="submission" date="2023-06" db="EMBL/GenBank/DDBJ databases">
        <title>Draft genome of Marssonina rosae.</title>
        <authorList>
            <person name="Cheng Q."/>
        </authorList>
    </citation>
    <scope>NUCLEOTIDE SEQUENCE</scope>
    <source>
        <strain evidence="2">R4</strain>
    </source>
</reference>
<feature type="compositionally biased region" description="Basic and acidic residues" evidence="1">
    <location>
        <begin position="765"/>
        <end position="781"/>
    </location>
</feature>
<dbReference type="AlphaFoldDB" id="A0AAD9T612"/>
<feature type="region of interest" description="Disordered" evidence="1">
    <location>
        <begin position="1"/>
        <end position="93"/>
    </location>
</feature>
<feature type="compositionally biased region" description="Low complexity" evidence="1">
    <location>
        <begin position="588"/>
        <end position="607"/>
    </location>
</feature>
<feature type="compositionally biased region" description="Basic and acidic residues" evidence="1">
    <location>
        <begin position="57"/>
        <end position="66"/>
    </location>
</feature>
<comment type="caution">
    <text evidence="2">The sequence shown here is derived from an EMBL/GenBank/DDBJ whole genome shotgun (WGS) entry which is preliminary data.</text>
</comment>
<feature type="compositionally biased region" description="Low complexity" evidence="1">
    <location>
        <begin position="259"/>
        <end position="269"/>
    </location>
</feature>
<evidence type="ECO:0000313" key="2">
    <source>
        <dbReference type="EMBL" id="KAK2629667.1"/>
    </source>
</evidence>
<organism evidence="2 3">
    <name type="scientific">Diplocarpon rosae</name>
    <dbReference type="NCBI Taxonomy" id="946125"/>
    <lineage>
        <taxon>Eukaryota</taxon>
        <taxon>Fungi</taxon>
        <taxon>Dikarya</taxon>
        <taxon>Ascomycota</taxon>
        <taxon>Pezizomycotina</taxon>
        <taxon>Leotiomycetes</taxon>
        <taxon>Helotiales</taxon>
        <taxon>Drepanopezizaceae</taxon>
        <taxon>Diplocarpon</taxon>
    </lineage>
</organism>
<sequence length="898" mass="96123">MGEHNASLESGWTMSGGGSPRRRDSEDPVSQFRRVSGETQAKPVDGNAARFLFEFDQQQRHGHLPDRPSTSAGSAFNSARTRTTGKPRDTQDDLHLDLHANGLETTFYNFPLPGSLPTPTGSPKSLPLPSSRKLPSTALPTRPPTPASLELQPANGMGPQPQEIGMALGSPQHPPTAWPTHLAGDRYTATPDHVGDEFTNLPSTTKQKPSKWKRFFGSKKPEVHPPPLYQLHFDPTQQSASRGSGSGPGTVTNEKQPKSSGRTRSTSIRRNLKHKATMSRSQTEPVRPHVEAKCHKPPPTNPDLIFGGGRVDGDGPRPTPKGFGLLDVDIPSVQLERYSIMFGSLLEKPESLQSSLLARRQATLEKLKTVNAELDVKVRTSTSHARTPKDTNGGEKDPEEGVKAHSPLPRRATSPGMALRNQSPSFSLFPQTPHTAPSSAASPLGPRGATPIQRSNTSPAVLSPARPSFAPKIDNEDHANLVEPDSPTIPRRRQPDAAQELRPSKPKMDGPRPVGETSTASIPRGQDWSEQSHLVLDSPSKDQSDDARRRTPNPEPIAVAIPMGPTMPEPRWHAPPRSVSQTLDKSGSDSSTGSSTSTSTSVSSITTPLSQSTAPYPVVKPLRLRAPSASQTWRPAATRARSATTVAAPSAIPRLSSQTATPLPPSAPKLSSPTSDEDEARLETAADVSIARQISVSRRQRQLLVPIKTSVRARGQQNPGGGGARGLSPEERAGAGPGVPTADAEAGPISVGPVSSPLGAIATASKEEIERFSPPAEKGELRASAVSPNTERLVQGFARPRTPTLVVVGRGADERERAWAGATARSTPRQPSPMGVSEGRRLRQVSQPGHAPQHSMVGEIRVGMAVSREGSTTRKANVSELKYRKSERAVVERVRVRN</sequence>
<feature type="compositionally biased region" description="Low complexity" evidence="1">
    <location>
        <begin position="634"/>
        <end position="651"/>
    </location>
</feature>
<gene>
    <name evidence="2" type="ORF">QTJ16_000487</name>
</gene>
<feature type="compositionally biased region" description="Basic and acidic residues" evidence="1">
    <location>
        <begin position="387"/>
        <end position="403"/>
    </location>
</feature>
<feature type="region of interest" description="Disordered" evidence="1">
    <location>
        <begin position="707"/>
        <end position="798"/>
    </location>
</feature>
<feature type="region of interest" description="Disordered" evidence="1">
    <location>
        <begin position="378"/>
        <end position="682"/>
    </location>
</feature>
<accession>A0AAD9T612</accession>
<feature type="compositionally biased region" description="Polar residues" evidence="1">
    <location>
        <begin position="68"/>
        <end position="84"/>
    </location>
</feature>
<proteinExistence type="predicted"/>
<feature type="compositionally biased region" description="Polar residues" evidence="1">
    <location>
        <begin position="235"/>
        <end position="254"/>
    </location>
</feature>
<feature type="compositionally biased region" description="Polar residues" evidence="1">
    <location>
        <begin position="420"/>
        <end position="441"/>
    </location>
</feature>
<feature type="region of interest" description="Disordered" evidence="1">
    <location>
        <begin position="112"/>
        <end position="178"/>
    </location>
</feature>
<feature type="compositionally biased region" description="Low complexity" evidence="1">
    <location>
        <begin position="112"/>
        <end position="136"/>
    </location>
</feature>
<feature type="region of interest" description="Disordered" evidence="1">
    <location>
        <begin position="216"/>
        <end position="306"/>
    </location>
</feature>